<protein>
    <submittedName>
        <fullName evidence="2">Uncharacterized protein</fullName>
    </submittedName>
</protein>
<dbReference type="EMBL" id="GBRH01215417">
    <property type="protein sequence ID" value="JAD82478.1"/>
    <property type="molecule type" value="Transcribed_RNA"/>
</dbReference>
<evidence type="ECO:0000313" key="2">
    <source>
        <dbReference type="EMBL" id="JAD82478.1"/>
    </source>
</evidence>
<feature type="transmembrane region" description="Helical" evidence="1">
    <location>
        <begin position="6"/>
        <end position="27"/>
    </location>
</feature>
<name>A0A0A9D710_ARUDO</name>
<keyword evidence="1" id="KW-0472">Membrane</keyword>
<evidence type="ECO:0000256" key="1">
    <source>
        <dbReference type="SAM" id="Phobius"/>
    </source>
</evidence>
<proteinExistence type="predicted"/>
<reference evidence="2" key="1">
    <citation type="submission" date="2014-09" db="EMBL/GenBank/DDBJ databases">
        <authorList>
            <person name="Magalhaes I.L.F."/>
            <person name="Oliveira U."/>
            <person name="Santos F.R."/>
            <person name="Vidigal T.H.D.A."/>
            <person name="Brescovit A.D."/>
            <person name="Santos A.J."/>
        </authorList>
    </citation>
    <scope>NUCLEOTIDE SEQUENCE</scope>
    <source>
        <tissue evidence="2">Shoot tissue taken approximately 20 cm above the soil surface</tissue>
    </source>
</reference>
<keyword evidence="1" id="KW-1133">Transmembrane helix</keyword>
<dbReference type="AlphaFoldDB" id="A0A0A9D710"/>
<reference evidence="2" key="2">
    <citation type="journal article" date="2015" name="Data Brief">
        <title>Shoot transcriptome of the giant reed, Arundo donax.</title>
        <authorList>
            <person name="Barrero R.A."/>
            <person name="Guerrero F.D."/>
            <person name="Moolhuijzen P."/>
            <person name="Goolsby J.A."/>
            <person name="Tidwell J."/>
            <person name="Bellgard S.E."/>
            <person name="Bellgard M.I."/>
        </authorList>
    </citation>
    <scope>NUCLEOTIDE SEQUENCE</scope>
    <source>
        <tissue evidence="2">Shoot tissue taken approximately 20 cm above the soil surface</tissue>
    </source>
</reference>
<keyword evidence="1" id="KW-0812">Transmembrane</keyword>
<sequence length="62" mass="6901">MNLSNSHFVTLHCLTFGVIYSCGTVFIEFGKMARVITFSTDKTFNSNTNLSCSNLSVWKVST</sequence>
<accession>A0A0A9D710</accession>
<organism evidence="2">
    <name type="scientific">Arundo donax</name>
    <name type="common">Giant reed</name>
    <name type="synonym">Donax arundinaceus</name>
    <dbReference type="NCBI Taxonomy" id="35708"/>
    <lineage>
        <taxon>Eukaryota</taxon>
        <taxon>Viridiplantae</taxon>
        <taxon>Streptophyta</taxon>
        <taxon>Embryophyta</taxon>
        <taxon>Tracheophyta</taxon>
        <taxon>Spermatophyta</taxon>
        <taxon>Magnoliopsida</taxon>
        <taxon>Liliopsida</taxon>
        <taxon>Poales</taxon>
        <taxon>Poaceae</taxon>
        <taxon>PACMAD clade</taxon>
        <taxon>Arundinoideae</taxon>
        <taxon>Arundineae</taxon>
        <taxon>Arundo</taxon>
    </lineage>
</organism>